<proteinExistence type="predicted"/>
<dbReference type="Gene3D" id="2.20.25.10">
    <property type="match status" value="1"/>
</dbReference>
<comment type="caution">
    <text evidence="1">The sequence shown here is derived from an EMBL/GenBank/DDBJ whole genome shotgun (WGS) entry which is preliminary data.</text>
</comment>
<accession>A0A0F9EZ50</accession>
<gene>
    <name evidence="1" type="ORF">LCGC14_2094310</name>
</gene>
<sequence>MNKPKFYQAKLEKIPDVLKYINPSTMGERMWNKNAECPNCGNNKWWLFPKESAAVREDGKAYVECLNCGYRT</sequence>
<dbReference type="SUPFAM" id="SSF57783">
    <property type="entry name" value="Zinc beta-ribbon"/>
    <property type="match status" value="1"/>
</dbReference>
<dbReference type="EMBL" id="LAZR01025574">
    <property type="protein sequence ID" value="KKL71496.1"/>
    <property type="molecule type" value="Genomic_DNA"/>
</dbReference>
<reference evidence="1" key="1">
    <citation type="journal article" date="2015" name="Nature">
        <title>Complex archaea that bridge the gap between prokaryotes and eukaryotes.</title>
        <authorList>
            <person name="Spang A."/>
            <person name="Saw J.H."/>
            <person name="Jorgensen S.L."/>
            <person name="Zaremba-Niedzwiedzka K."/>
            <person name="Martijn J."/>
            <person name="Lind A.E."/>
            <person name="van Eijk R."/>
            <person name="Schleper C."/>
            <person name="Guy L."/>
            <person name="Ettema T.J."/>
        </authorList>
    </citation>
    <scope>NUCLEOTIDE SEQUENCE</scope>
</reference>
<protein>
    <submittedName>
        <fullName evidence="1">Uncharacterized protein</fullName>
    </submittedName>
</protein>
<dbReference type="AlphaFoldDB" id="A0A0F9EZ50"/>
<name>A0A0F9EZ50_9ZZZZ</name>
<evidence type="ECO:0000313" key="1">
    <source>
        <dbReference type="EMBL" id="KKL71496.1"/>
    </source>
</evidence>
<organism evidence="1">
    <name type="scientific">marine sediment metagenome</name>
    <dbReference type="NCBI Taxonomy" id="412755"/>
    <lineage>
        <taxon>unclassified sequences</taxon>
        <taxon>metagenomes</taxon>
        <taxon>ecological metagenomes</taxon>
    </lineage>
</organism>
<feature type="non-terminal residue" evidence="1">
    <location>
        <position position="72"/>
    </location>
</feature>